<dbReference type="InterPro" id="IPR001763">
    <property type="entry name" value="Rhodanese-like_dom"/>
</dbReference>
<dbReference type="Gene3D" id="3.40.250.10">
    <property type="entry name" value="Rhodanese-like domain"/>
    <property type="match status" value="1"/>
</dbReference>
<gene>
    <name evidence="2" type="ORF">SDENCHOL_10509</name>
</gene>
<evidence type="ECO:0000259" key="1">
    <source>
        <dbReference type="PROSITE" id="PS50206"/>
    </source>
</evidence>
<dbReference type="SUPFAM" id="SSF52821">
    <property type="entry name" value="Rhodanese/Cell cycle control phosphatase"/>
    <property type="match status" value="1"/>
</dbReference>
<dbReference type="AlphaFoldDB" id="A0A7Z7HP58"/>
<reference evidence="2" key="1">
    <citation type="submission" date="2017-03" db="EMBL/GenBank/DDBJ databases">
        <authorList>
            <consortium name="AG Boll"/>
        </authorList>
    </citation>
    <scope>NUCLEOTIDE SEQUENCE [LARGE SCALE GENOMIC DNA]</scope>
    <source>
        <strain evidence="2">Chol</strain>
    </source>
</reference>
<evidence type="ECO:0000313" key="2">
    <source>
        <dbReference type="EMBL" id="SMB22189.1"/>
    </source>
</evidence>
<dbReference type="Pfam" id="PF00581">
    <property type="entry name" value="Rhodanese"/>
    <property type="match status" value="1"/>
</dbReference>
<dbReference type="CDD" id="cd01522">
    <property type="entry name" value="RHOD_1"/>
    <property type="match status" value="1"/>
</dbReference>
<feature type="domain" description="Rhodanese" evidence="1">
    <location>
        <begin position="37"/>
        <end position="136"/>
    </location>
</feature>
<dbReference type="GO" id="GO:0004792">
    <property type="term" value="F:thiosulfate-cyanide sulfurtransferase activity"/>
    <property type="evidence" value="ECO:0007669"/>
    <property type="project" value="TreeGrafter"/>
</dbReference>
<dbReference type="RefSeq" id="WP_154715906.1">
    <property type="nucleotide sequence ID" value="NZ_LT837803.1"/>
</dbReference>
<sequence length="150" mass="16682">MGRLSEILQLAQQRGKHLGLPYQGALTPAEAWFLWQNAPGAKLIDVRTHAELEWVGRIPGAIEIEWQDYPDRQLNPHFLSELKHAVSSESLLLFICRSGIRSGDAARLASEAGFIDCYNVLEGFEGNKDAHGHRNTLGGWRVAGLPWIQG</sequence>
<dbReference type="InterPro" id="IPR036873">
    <property type="entry name" value="Rhodanese-like_dom_sf"/>
</dbReference>
<accession>A0A7Z7HP58</accession>
<name>A0A7Z7HP58_9PROT</name>
<protein>
    <submittedName>
        <fullName evidence="2">Rhodanese domain protein</fullName>
    </submittedName>
</protein>
<keyword evidence="3" id="KW-1185">Reference proteome</keyword>
<dbReference type="SMART" id="SM00450">
    <property type="entry name" value="RHOD"/>
    <property type="match status" value="1"/>
</dbReference>
<dbReference type="PROSITE" id="PS50206">
    <property type="entry name" value="RHODANESE_3"/>
    <property type="match status" value="1"/>
</dbReference>
<dbReference type="Proteomes" id="UP000242886">
    <property type="component" value="Chromosome SDENCHOL"/>
</dbReference>
<dbReference type="PANTHER" id="PTHR44086">
    <property type="entry name" value="THIOSULFATE SULFURTRANSFERASE RDL2, MITOCHONDRIAL-RELATED"/>
    <property type="match status" value="1"/>
</dbReference>
<evidence type="ECO:0000313" key="3">
    <source>
        <dbReference type="Proteomes" id="UP000242886"/>
    </source>
</evidence>
<proteinExistence type="predicted"/>
<dbReference type="EMBL" id="LT837803">
    <property type="protein sequence ID" value="SMB22189.1"/>
    <property type="molecule type" value="Genomic_DNA"/>
</dbReference>
<organism evidence="2 3">
    <name type="scientific">Sterolibacterium denitrificans</name>
    <dbReference type="NCBI Taxonomy" id="157592"/>
    <lineage>
        <taxon>Bacteria</taxon>
        <taxon>Pseudomonadati</taxon>
        <taxon>Pseudomonadota</taxon>
        <taxon>Betaproteobacteria</taxon>
        <taxon>Nitrosomonadales</taxon>
        <taxon>Sterolibacteriaceae</taxon>
        <taxon>Sterolibacterium</taxon>
    </lineage>
</organism>
<dbReference type="PANTHER" id="PTHR44086:SF10">
    <property type="entry name" value="THIOSULFATE SULFURTRANSFERASE_RHODANESE-LIKE DOMAIN-CONTAINING PROTEIN 3"/>
    <property type="match status" value="1"/>
</dbReference>